<keyword evidence="1" id="KW-0378">Hydrolase</keyword>
<sequence length="175" mass="20426">MKPFDANGWTILFYEDFQLQWADLTAKVVKLKSRLEPKDFVTHPDVKLLKAIDSGIRDKISLDPFASHFALRKPLDRYGRLKKMGLPQRYRLFFRAFAERRVIIVLWLGFPRKEGDRRDCYQVFSKMVANGKLPDSYESLVAQFELEDDEATTDTELEEQIEAIDLFSASPTEEE</sequence>
<dbReference type="GO" id="GO:0004519">
    <property type="term" value="F:endonuclease activity"/>
    <property type="evidence" value="ECO:0007669"/>
    <property type="project" value="UniProtKB-KW"/>
</dbReference>
<dbReference type="EMBL" id="PVWO01000106">
    <property type="protein sequence ID" value="PSB56822.1"/>
    <property type="molecule type" value="Genomic_DNA"/>
</dbReference>
<dbReference type="InterPro" id="IPR021679">
    <property type="entry name" value="Toxin_endonuclease_YhaV"/>
</dbReference>
<reference evidence="1 2" key="1">
    <citation type="submission" date="2018-03" db="EMBL/GenBank/DDBJ databases">
        <title>The ancient ancestry and fast evolution of plastids.</title>
        <authorList>
            <person name="Moore K.R."/>
            <person name="Magnabosco C."/>
            <person name="Momper L."/>
            <person name="Gold D.A."/>
            <person name="Bosak T."/>
            <person name="Fournier G.P."/>
        </authorList>
    </citation>
    <scope>NUCLEOTIDE SEQUENCE [LARGE SCALE GENOMIC DNA]</scope>
    <source>
        <strain evidence="1 2">CCALA 037</strain>
    </source>
</reference>
<protein>
    <submittedName>
        <fullName evidence="1">Endonuclease</fullName>
    </submittedName>
</protein>
<accession>A0A2T1GGM7</accession>
<keyword evidence="2" id="KW-1185">Reference proteome</keyword>
<evidence type="ECO:0000313" key="1">
    <source>
        <dbReference type="EMBL" id="PSB56822.1"/>
    </source>
</evidence>
<evidence type="ECO:0000313" key="2">
    <source>
        <dbReference type="Proteomes" id="UP000238937"/>
    </source>
</evidence>
<organism evidence="1 2">
    <name type="scientific">Chamaesiphon polymorphus CCALA 037</name>
    <dbReference type="NCBI Taxonomy" id="2107692"/>
    <lineage>
        <taxon>Bacteria</taxon>
        <taxon>Bacillati</taxon>
        <taxon>Cyanobacteriota</taxon>
        <taxon>Cyanophyceae</taxon>
        <taxon>Gomontiellales</taxon>
        <taxon>Chamaesiphonaceae</taxon>
        <taxon>Chamaesiphon</taxon>
    </lineage>
</organism>
<dbReference type="GO" id="GO:0110001">
    <property type="term" value="C:toxin-antitoxin complex"/>
    <property type="evidence" value="ECO:0007669"/>
    <property type="project" value="InterPro"/>
</dbReference>
<dbReference type="AlphaFoldDB" id="A0A2T1GGM7"/>
<comment type="caution">
    <text evidence="1">The sequence shown here is derived from an EMBL/GenBank/DDBJ whole genome shotgun (WGS) entry which is preliminary data.</text>
</comment>
<gene>
    <name evidence="1" type="ORF">C7B77_10510</name>
</gene>
<keyword evidence="1" id="KW-0255">Endonuclease</keyword>
<dbReference type="GO" id="GO:0004540">
    <property type="term" value="F:RNA nuclease activity"/>
    <property type="evidence" value="ECO:0007669"/>
    <property type="project" value="InterPro"/>
</dbReference>
<dbReference type="Proteomes" id="UP000238937">
    <property type="component" value="Unassembled WGS sequence"/>
</dbReference>
<proteinExistence type="predicted"/>
<dbReference type="Pfam" id="PF11663">
    <property type="entry name" value="Toxin_YhaV"/>
    <property type="match status" value="1"/>
</dbReference>
<name>A0A2T1GGM7_9CYAN</name>
<keyword evidence="1" id="KW-0540">Nuclease</keyword>
<dbReference type="OrthoDB" id="515905at2"/>
<dbReference type="RefSeq" id="WP_106303852.1">
    <property type="nucleotide sequence ID" value="NZ_PVWO01000106.1"/>
</dbReference>